<evidence type="ECO:0000256" key="8">
    <source>
        <dbReference type="ARBA" id="ARBA00022989"/>
    </source>
</evidence>
<protein>
    <submittedName>
        <fullName evidence="15">Uncharacterized protein</fullName>
    </submittedName>
</protein>
<evidence type="ECO:0000256" key="5">
    <source>
        <dbReference type="ARBA" id="ARBA00022692"/>
    </source>
</evidence>
<dbReference type="PANTHER" id="PTHR27004">
    <property type="entry name" value="RECEPTOR-LIKE PROTEIN 12 ISOFORM X1"/>
    <property type="match status" value="1"/>
</dbReference>
<evidence type="ECO:0000256" key="2">
    <source>
        <dbReference type="ARBA" id="ARBA00009592"/>
    </source>
</evidence>
<dbReference type="InterPro" id="IPR001611">
    <property type="entry name" value="Leu-rich_rpt"/>
</dbReference>
<dbReference type="Pfam" id="PF23598">
    <property type="entry name" value="LRR_14"/>
    <property type="match status" value="1"/>
</dbReference>
<evidence type="ECO:0000256" key="3">
    <source>
        <dbReference type="ARBA" id="ARBA00022475"/>
    </source>
</evidence>
<dbReference type="AlphaFoldDB" id="A0A565AZI2"/>
<organism evidence="15 16">
    <name type="scientific">Arabis nemorensis</name>
    <dbReference type="NCBI Taxonomy" id="586526"/>
    <lineage>
        <taxon>Eukaryota</taxon>
        <taxon>Viridiplantae</taxon>
        <taxon>Streptophyta</taxon>
        <taxon>Embryophyta</taxon>
        <taxon>Tracheophyta</taxon>
        <taxon>Spermatophyta</taxon>
        <taxon>Magnoliopsida</taxon>
        <taxon>eudicotyledons</taxon>
        <taxon>Gunneridae</taxon>
        <taxon>Pentapetalae</taxon>
        <taxon>rosids</taxon>
        <taxon>malvids</taxon>
        <taxon>Brassicales</taxon>
        <taxon>Brassicaceae</taxon>
        <taxon>Arabideae</taxon>
        <taxon>Arabis</taxon>
    </lineage>
</organism>
<dbReference type="InterPro" id="IPR055414">
    <property type="entry name" value="LRR_R13L4/SHOC2-like"/>
</dbReference>
<dbReference type="Gene3D" id="3.80.10.10">
    <property type="entry name" value="Ribonuclease Inhibitor"/>
    <property type="match status" value="3"/>
</dbReference>
<dbReference type="Pfam" id="PF00560">
    <property type="entry name" value="LRR_1"/>
    <property type="match status" value="4"/>
</dbReference>
<evidence type="ECO:0000256" key="10">
    <source>
        <dbReference type="ARBA" id="ARBA00023170"/>
    </source>
</evidence>
<dbReference type="GO" id="GO:0005886">
    <property type="term" value="C:plasma membrane"/>
    <property type="evidence" value="ECO:0007669"/>
    <property type="project" value="UniProtKB-SubCell"/>
</dbReference>
<dbReference type="InterPro" id="IPR032675">
    <property type="entry name" value="LRR_dom_sf"/>
</dbReference>
<dbReference type="InterPro" id="IPR013210">
    <property type="entry name" value="LRR_N_plant-typ"/>
</dbReference>
<dbReference type="SMART" id="SM00365">
    <property type="entry name" value="LRR_SD22"/>
    <property type="match status" value="5"/>
</dbReference>
<comment type="caution">
    <text evidence="15">The sequence shown here is derived from an EMBL/GenBank/DDBJ whole genome shotgun (WGS) entry which is preliminary data.</text>
</comment>
<evidence type="ECO:0000256" key="1">
    <source>
        <dbReference type="ARBA" id="ARBA00004251"/>
    </source>
</evidence>
<feature type="domain" description="Leucine-rich repeat-containing N-terminal plant-type" evidence="13">
    <location>
        <begin position="35"/>
        <end position="75"/>
    </location>
</feature>
<evidence type="ECO:0000313" key="15">
    <source>
        <dbReference type="EMBL" id="VVA94816.1"/>
    </source>
</evidence>
<accession>A0A565AZI2</accession>
<keyword evidence="3" id="KW-1003">Cell membrane</keyword>
<feature type="domain" description="Disease resistance R13L4/SHOC-2-like LRR" evidence="14">
    <location>
        <begin position="88"/>
        <end position="262"/>
    </location>
</feature>
<keyword evidence="4" id="KW-0433">Leucine-rich repeat</keyword>
<keyword evidence="7" id="KW-0677">Repeat</keyword>
<dbReference type="SUPFAM" id="SSF52047">
    <property type="entry name" value="RNI-like"/>
    <property type="match status" value="1"/>
</dbReference>
<dbReference type="EMBL" id="CABITT030000002">
    <property type="protein sequence ID" value="VVA94816.1"/>
    <property type="molecule type" value="Genomic_DNA"/>
</dbReference>
<dbReference type="FunFam" id="3.80.10.10:FF:000095">
    <property type="entry name" value="LRR receptor-like serine/threonine-protein kinase GSO1"/>
    <property type="match status" value="1"/>
</dbReference>
<keyword evidence="9 12" id="KW-0472">Membrane</keyword>
<dbReference type="PRINTS" id="PR00019">
    <property type="entry name" value="LEURICHRPT"/>
</dbReference>
<feature type="transmembrane region" description="Helical" evidence="12">
    <location>
        <begin position="695"/>
        <end position="720"/>
    </location>
</feature>
<evidence type="ECO:0000256" key="7">
    <source>
        <dbReference type="ARBA" id="ARBA00022737"/>
    </source>
</evidence>
<evidence type="ECO:0000256" key="4">
    <source>
        <dbReference type="ARBA" id="ARBA00022614"/>
    </source>
</evidence>
<reference evidence="15" key="1">
    <citation type="submission" date="2019-07" db="EMBL/GenBank/DDBJ databases">
        <authorList>
            <person name="Dittberner H."/>
        </authorList>
    </citation>
    <scope>NUCLEOTIDE SEQUENCE [LARGE SCALE GENOMIC DNA]</scope>
</reference>
<dbReference type="PROSITE" id="PS51450">
    <property type="entry name" value="LRR"/>
    <property type="match status" value="1"/>
</dbReference>
<keyword evidence="5 12" id="KW-0812">Transmembrane</keyword>
<dbReference type="Pfam" id="PF08263">
    <property type="entry name" value="LRRNT_2"/>
    <property type="match status" value="1"/>
</dbReference>
<feature type="transmembrane region" description="Helical" evidence="12">
    <location>
        <begin position="7"/>
        <end position="26"/>
    </location>
</feature>
<evidence type="ECO:0000256" key="9">
    <source>
        <dbReference type="ARBA" id="ARBA00023136"/>
    </source>
</evidence>
<proteinExistence type="inferred from homology"/>
<keyword evidence="6" id="KW-0732">Signal</keyword>
<dbReference type="SUPFAM" id="SSF52058">
    <property type="entry name" value="L domain-like"/>
    <property type="match status" value="1"/>
</dbReference>
<evidence type="ECO:0000256" key="11">
    <source>
        <dbReference type="ARBA" id="ARBA00023180"/>
    </source>
</evidence>
<evidence type="ECO:0000313" key="16">
    <source>
        <dbReference type="Proteomes" id="UP000489600"/>
    </source>
</evidence>
<dbReference type="InterPro" id="IPR003591">
    <property type="entry name" value="Leu-rich_rpt_typical-subtyp"/>
</dbReference>
<name>A0A565AZI2_9BRAS</name>
<comment type="subcellular location">
    <subcellularLocation>
        <location evidence="1">Cell membrane</location>
        <topology evidence="1">Single-pass type I membrane protein</topology>
    </subcellularLocation>
</comment>
<dbReference type="FunFam" id="3.80.10.10:FF:000041">
    <property type="entry name" value="LRR receptor-like serine/threonine-protein kinase ERECTA"/>
    <property type="match status" value="1"/>
</dbReference>
<evidence type="ECO:0000256" key="6">
    <source>
        <dbReference type="ARBA" id="ARBA00022729"/>
    </source>
</evidence>
<dbReference type="SMART" id="SM00369">
    <property type="entry name" value="LRR_TYP"/>
    <property type="match status" value="7"/>
</dbReference>
<keyword evidence="11" id="KW-0325">Glycoprotein</keyword>
<dbReference type="OrthoDB" id="1080834at2759"/>
<keyword evidence="8 12" id="KW-1133">Transmembrane helix</keyword>
<sequence>MMNRSHCYCFYGIITILFSFLFHTFASPPQHFCRHDQRDALLEFKDEFTTEQFFIFISSWNKSTDCCFWYGVRCDHRSGQVISLDLSLVIFLNSSLKTTSSLFKLQYLRHLNLRNCNLQGGISSSLGNLSRLTFLDLSWNQFVGEIPASIGNLNQLRNLSLWHNHLTGEIPSSLGNLSRLLDLQLWDNDLVGEVPASIGNLKELRVMWLNQNSLSGNIPTSFANLTKVFDFSISSNNFTSSSTLTTDMSGFHSLEGLDVSDNSFLGPFPKSLFSNHSLLWVDVGGNQFTGPIEFGNTSSSSSSKLRDLFLWNNRFDNGPIPESIFELLNLRSLSLSQNKFTGPIPSSFGKSSQETVMEQLDLNWNSFRGPFPHWICMLKELHILDLSNNLFNDSIPPCLRNLTFSLRQLILRNNSFSGTLPDIFDNASLLRSFDVSRNQLEGKFPMSLINCGYLELVNVESNKFRDEFPSLHVLSLRSNEFYGPLYQPHVSIGFESLRVIDISLNDFTGTLPSYYFSDWSAMTMTTFIDGIWEYMQDYVNSFVIYRSIEMVNKGVDARFERIRQDFRAIDFSGNGFLKELRLLNLSRNAFTINIPRFLSNLTNLETLDLSRNKLSGQIPQDLDKLSFLSCMNFSHNLLQGPVPRGTQFQRQKCSSFTDNPRLYGLEDICGEAHVPSPTASQQHPEELSEESEEEMFNWVAAAIAYGPGVFCGLVIGYIFTSHNHEWFTEKFGRRKLRVTTRAR</sequence>
<evidence type="ECO:0000259" key="13">
    <source>
        <dbReference type="Pfam" id="PF08263"/>
    </source>
</evidence>
<comment type="similarity">
    <text evidence="2">Belongs to the RLP family.</text>
</comment>
<dbReference type="Proteomes" id="UP000489600">
    <property type="component" value="Unassembled WGS sequence"/>
</dbReference>
<gene>
    <name evidence="15" type="ORF">ANE_LOCUS5261</name>
</gene>
<evidence type="ECO:0000259" key="14">
    <source>
        <dbReference type="Pfam" id="PF23598"/>
    </source>
</evidence>
<dbReference type="PANTHER" id="PTHR27004:SF372">
    <property type="entry name" value="RECEPTOR-LIKE PROTEIN 11-RELATED"/>
    <property type="match status" value="1"/>
</dbReference>
<keyword evidence="16" id="KW-1185">Reference proteome</keyword>
<keyword evidence="10" id="KW-0675">Receptor</keyword>
<evidence type="ECO:0000256" key="12">
    <source>
        <dbReference type="SAM" id="Phobius"/>
    </source>
</evidence>